<evidence type="ECO:0000256" key="3">
    <source>
        <dbReference type="ARBA" id="ARBA00022448"/>
    </source>
</evidence>
<evidence type="ECO:0000256" key="9">
    <source>
        <dbReference type="ARBA" id="ARBA00023136"/>
    </source>
</evidence>
<dbReference type="FunFam" id="1.50.40.10:FF:000009">
    <property type="entry name" value="Mitochondrial 2-oxoglutarate/malate carrier protein"/>
    <property type="match status" value="1"/>
</dbReference>
<feature type="transmembrane region" description="Helical" evidence="11">
    <location>
        <begin position="419"/>
        <end position="442"/>
    </location>
</feature>
<keyword evidence="7 11" id="KW-1133">Transmembrane helix</keyword>
<dbReference type="InterPro" id="IPR027413">
    <property type="entry name" value="GROEL-like_equatorial_sf"/>
</dbReference>
<feature type="repeat" description="Solcar" evidence="10">
    <location>
        <begin position="324"/>
        <end position="415"/>
    </location>
</feature>
<dbReference type="InterPro" id="IPR018108">
    <property type="entry name" value="MCP_transmembrane"/>
</dbReference>
<evidence type="ECO:0000313" key="13">
    <source>
        <dbReference type="Proteomes" id="UP000541444"/>
    </source>
</evidence>
<keyword evidence="6" id="KW-0999">Mitochondrion inner membrane</keyword>
<dbReference type="GO" id="GO:0005743">
    <property type="term" value="C:mitochondrial inner membrane"/>
    <property type="evidence" value="ECO:0007669"/>
    <property type="project" value="UniProtKB-SubCell"/>
</dbReference>
<organism evidence="12 13">
    <name type="scientific">Kingdonia uniflora</name>
    <dbReference type="NCBI Taxonomy" id="39325"/>
    <lineage>
        <taxon>Eukaryota</taxon>
        <taxon>Viridiplantae</taxon>
        <taxon>Streptophyta</taxon>
        <taxon>Embryophyta</taxon>
        <taxon>Tracheophyta</taxon>
        <taxon>Spermatophyta</taxon>
        <taxon>Magnoliopsida</taxon>
        <taxon>Ranunculales</taxon>
        <taxon>Circaeasteraceae</taxon>
        <taxon>Kingdonia</taxon>
    </lineage>
</organism>
<reference evidence="12 13" key="1">
    <citation type="journal article" date="2020" name="IScience">
        <title>Genome Sequencing of the Endangered Kingdonia uniflora (Circaeasteraceae, Ranunculales) Reveals Potential Mechanisms of Evolutionary Specialization.</title>
        <authorList>
            <person name="Sun Y."/>
            <person name="Deng T."/>
            <person name="Zhang A."/>
            <person name="Moore M.J."/>
            <person name="Landis J.B."/>
            <person name="Lin N."/>
            <person name="Zhang H."/>
            <person name="Zhang X."/>
            <person name="Huang J."/>
            <person name="Zhang X."/>
            <person name="Sun H."/>
            <person name="Wang H."/>
        </authorList>
    </citation>
    <scope>NUCLEOTIDE SEQUENCE [LARGE SCALE GENOMIC DNA]</scope>
    <source>
        <strain evidence="12">TB1705</strain>
        <tissue evidence="12">Leaf</tissue>
    </source>
</reference>
<comment type="caution">
    <text evidence="12">The sequence shown here is derived from an EMBL/GenBank/DDBJ whole genome shotgun (WGS) entry which is preliminary data.</text>
</comment>
<proteinExistence type="inferred from homology"/>
<evidence type="ECO:0000256" key="4">
    <source>
        <dbReference type="ARBA" id="ARBA00022692"/>
    </source>
</evidence>
<keyword evidence="9 10" id="KW-0472">Membrane</keyword>
<evidence type="ECO:0000256" key="8">
    <source>
        <dbReference type="ARBA" id="ARBA00023128"/>
    </source>
</evidence>
<evidence type="ECO:0000256" key="2">
    <source>
        <dbReference type="ARBA" id="ARBA00006375"/>
    </source>
</evidence>
<evidence type="ECO:0000313" key="12">
    <source>
        <dbReference type="EMBL" id="KAF6146602.1"/>
    </source>
</evidence>
<dbReference type="Pfam" id="PF00118">
    <property type="entry name" value="Cpn60_TCP1"/>
    <property type="match status" value="1"/>
</dbReference>
<keyword evidence="3" id="KW-0813">Transport</keyword>
<evidence type="ECO:0000256" key="1">
    <source>
        <dbReference type="ARBA" id="ARBA00004448"/>
    </source>
</evidence>
<dbReference type="InterPro" id="IPR023395">
    <property type="entry name" value="MCP_dom_sf"/>
</dbReference>
<dbReference type="GO" id="GO:0005524">
    <property type="term" value="F:ATP binding"/>
    <property type="evidence" value="ECO:0007669"/>
    <property type="project" value="InterPro"/>
</dbReference>
<feature type="repeat" description="Solcar" evidence="10">
    <location>
        <begin position="419"/>
        <end position="509"/>
    </location>
</feature>
<dbReference type="SUPFAM" id="SSF48592">
    <property type="entry name" value="GroEL equatorial domain-like"/>
    <property type="match status" value="1"/>
</dbReference>
<keyword evidence="4 10" id="KW-0812">Transmembrane</keyword>
<dbReference type="PANTHER" id="PTHR45618">
    <property type="entry name" value="MITOCHONDRIAL DICARBOXYLATE CARRIER-RELATED"/>
    <property type="match status" value="1"/>
</dbReference>
<dbReference type="InterPro" id="IPR050391">
    <property type="entry name" value="Mito_Metabolite_Transporter"/>
</dbReference>
<dbReference type="PROSITE" id="PS50920">
    <property type="entry name" value="SOLCAR"/>
    <property type="match status" value="2"/>
</dbReference>
<evidence type="ECO:0000256" key="11">
    <source>
        <dbReference type="SAM" id="Phobius"/>
    </source>
</evidence>
<dbReference type="AlphaFoldDB" id="A0A7J7LVM5"/>
<dbReference type="Gene3D" id="1.50.40.10">
    <property type="entry name" value="Mitochondrial carrier domain"/>
    <property type="match status" value="1"/>
</dbReference>
<gene>
    <name evidence="12" type="ORF">GIB67_008888</name>
</gene>
<evidence type="ECO:0000256" key="5">
    <source>
        <dbReference type="ARBA" id="ARBA00022737"/>
    </source>
</evidence>
<evidence type="ECO:0000256" key="10">
    <source>
        <dbReference type="PROSITE-ProRule" id="PRU00282"/>
    </source>
</evidence>
<comment type="similarity">
    <text evidence="2">Belongs to the mitochondrial carrier (TC 2.A.29) family.</text>
</comment>
<keyword evidence="8" id="KW-0496">Mitochondrion</keyword>
<name>A0A7J7LVM5_9MAGN</name>
<comment type="subcellular location">
    <subcellularLocation>
        <location evidence="1">Mitochondrion inner membrane</location>
        <topology evidence="1">Multi-pass membrane protein</topology>
    </subcellularLocation>
</comment>
<keyword evidence="5" id="KW-0677">Repeat</keyword>
<dbReference type="SUPFAM" id="SSF103506">
    <property type="entry name" value="Mitochondrial carrier"/>
    <property type="match status" value="1"/>
</dbReference>
<dbReference type="Proteomes" id="UP000541444">
    <property type="component" value="Unassembled WGS sequence"/>
</dbReference>
<dbReference type="EMBL" id="JACGCM010001965">
    <property type="protein sequence ID" value="KAF6146602.1"/>
    <property type="molecule type" value="Genomic_DNA"/>
</dbReference>
<dbReference type="OrthoDB" id="756301at2759"/>
<keyword evidence="13" id="KW-1185">Reference proteome</keyword>
<protein>
    <submittedName>
        <fullName evidence="12">Uncharacterized protein</fullName>
    </submittedName>
</protein>
<feature type="transmembrane region" description="Helical" evidence="11">
    <location>
        <begin position="550"/>
        <end position="572"/>
    </location>
</feature>
<sequence>MLSMEMNILIMIELSNELSVAKLLKMRFKTPPQGFMDLEDTNDEVQEESVPIDSLGPIEDIEDEGYQKFIAAEEARKLTLMSMGKDWREFKVERRKLIDINDEYEQALKKCPEDVPYNQWEAFVKQCTTSNYKNKEIADDTTSVVKNVRRSAVWTRARRKKNGEAINELDRIDEINSNNPDVGDHDLTEVLGLEYPGIMRAMGFGISPTLYKGVKHGGVIVQSLQEEVRVLREELVVCKEVNEKVSSLEAQMTKNDKITGNAQDEIILPESSVLLSESCSQNVYFNILNFSNLSILGIVNKASFILSLMILTNKTIAANDGKPLPLYQKALCGLTAREIKASAGSPAYLALIRIQADATLPLAQRKNYKNALYYLVCISADKGVTALWKGAGPTVVRAMALNMGMLASYDQSFWHAVKLFHFSFLRASIVSGFFAAVCNFPFDYVKTQIQKMQPNAAGKYPYKCSLDCARKTLKAGGHFKFYTGFSVYYIRIAPHVMFIEEAEQSHHDVIMIIRRALKNSTVVMGGGAIDMEISRYLRQHARTIAGKSQLFINALAKVLEVGFFLCIFYSFFYPFSLDIDRSNVTAYWSSSRLSFQDEFDNYEFSYPYAVDDDDLIDPGLRISAQGITVALIYRRSIVAQGITVETSLKNYKASMKFTLVGESKISALARSQSPNQQILSKCIDYWYDRVSTIGHKLYMEITKVEFMKKKGKGRLIQPTNSYQCIIVTEVESFKQMEYGGDSVETRTGQ</sequence>
<evidence type="ECO:0000256" key="6">
    <source>
        <dbReference type="ARBA" id="ARBA00022792"/>
    </source>
</evidence>
<dbReference type="InterPro" id="IPR002423">
    <property type="entry name" value="Cpn60/GroEL/TCP-1"/>
</dbReference>
<accession>A0A7J7LVM5</accession>
<evidence type="ECO:0000256" key="7">
    <source>
        <dbReference type="ARBA" id="ARBA00022989"/>
    </source>
</evidence>
<dbReference type="Pfam" id="PF00153">
    <property type="entry name" value="Mito_carr"/>
    <property type="match status" value="1"/>
</dbReference>